<sequence>MAFESHLRITFPPTSAVTVQSPPKNSRYSHRARQYLTQEARALNSPTMQPYVHNRIDAPCQQRYLFRAASFLSRGKHDFVTINGQTRQGDHDRDIFDVKNIRLARQQVSKHLSWQHHRAEVVLTSWSSSLVFVLVHAWLMQDRSSRGNTVKDEDILVYIMDMQLVQDLNKGKHDVHEHHQIHSAQKLISWFRPSLERSDLYDMEYLVSGKLDSSPTSTIFDSVTLKQLKDAGLEVLIPELFKIERSKHLATEYQGTMEKLFRSVQFVQEHELSAASDISKLFKIQFKIPMQVALISLRRRYLDVGQDALLSRLIRHIQDHKGRLDDIKPKIIDGLHPVKPGDSGVPDADQIMILWRWIFQYRYINVDQQDPNRGLETIQVNPRPQSSEDAFEGQLNVKFRVESSIVTGVKRLDDKGTIDDVEIEHEHTASDSQVPQATGPMQHWEDDCSPTQPSSGGATIIPLTSQALPQAAQVVLGFGVEAAKEMVAMLQLFLDDTEKERLRLYDEALQQAGGLLPVLGPPPLGLLDSSDPFDPSIVAVGTQRPSLKRKR</sequence>
<evidence type="ECO:0000313" key="2">
    <source>
        <dbReference type="EMBL" id="KAG8622926.1"/>
    </source>
</evidence>
<dbReference type="Proteomes" id="UP000809789">
    <property type="component" value="Unassembled WGS sequence"/>
</dbReference>
<protein>
    <submittedName>
        <fullName evidence="2">Uncharacterized protein</fullName>
    </submittedName>
</protein>
<evidence type="ECO:0000256" key="1">
    <source>
        <dbReference type="SAM" id="MobiDB-lite"/>
    </source>
</evidence>
<gene>
    <name evidence="2" type="ORF">KVT40_009243</name>
</gene>
<accession>A0A8K0KVT9</accession>
<dbReference type="AlphaFoldDB" id="A0A8K0KVT9"/>
<dbReference type="OrthoDB" id="4152607at2759"/>
<comment type="caution">
    <text evidence="2">The sequence shown here is derived from an EMBL/GenBank/DDBJ whole genome shotgun (WGS) entry which is preliminary data.</text>
</comment>
<reference evidence="2" key="1">
    <citation type="submission" date="2021-07" db="EMBL/GenBank/DDBJ databases">
        <title>Elsinoe batatas strain:CRI-CJ2 Genome sequencing and assembly.</title>
        <authorList>
            <person name="Huang L."/>
        </authorList>
    </citation>
    <scope>NUCLEOTIDE SEQUENCE</scope>
    <source>
        <strain evidence="2">CRI-CJ2</strain>
    </source>
</reference>
<name>A0A8K0KVT9_9PEZI</name>
<evidence type="ECO:0000313" key="3">
    <source>
        <dbReference type="Proteomes" id="UP000809789"/>
    </source>
</evidence>
<organism evidence="2 3">
    <name type="scientific">Elsinoe batatas</name>
    <dbReference type="NCBI Taxonomy" id="2601811"/>
    <lineage>
        <taxon>Eukaryota</taxon>
        <taxon>Fungi</taxon>
        <taxon>Dikarya</taxon>
        <taxon>Ascomycota</taxon>
        <taxon>Pezizomycotina</taxon>
        <taxon>Dothideomycetes</taxon>
        <taxon>Dothideomycetidae</taxon>
        <taxon>Myriangiales</taxon>
        <taxon>Elsinoaceae</taxon>
        <taxon>Elsinoe</taxon>
    </lineage>
</organism>
<keyword evidence="3" id="KW-1185">Reference proteome</keyword>
<proteinExistence type="predicted"/>
<feature type="region of interest" description="Disordered" evidence="1">
    <location>
        <begin position="426"/>
        <end position="454"/>
    </location>
</feature>
<dbReference type="EMBL" id="JAESVG020000011">
    <property type="protein sequence ID" value="KAG8622926.1"/>
    <property type="molecule type" value="Genomic_DNA"/>
</dbReference>
<feature type="region of interest" description="Disordered" evidence="1">
    <location>
        <begin position="530"/>
        <end position="551"/>
    </location>
</feature>